<dbReference type="EMBL" id="JAWWMZ010000010">
    <property type="protein sequence ID" value="MDX4956319.1"/>
    <property type="molecule type" value="Genomic_DNA"/>
</dbReference>
<protein>
    <submittedName>
        <fullName evidence="1">Uncharacterized protein</fullName>
    </submittedName>
</protein>
<organism evidence="1 2">
    <name type="scientific">Delftia acidovorans</name>
    <name type="common">Pseudomonas acidovorans</name>
    <name type="synonym">Comamonas acidovorans</name>
    <dbReference type="NCBI Taxonomy" id="80866"/>
    <lineage>
        <taxon>Bacteria</taxon>
        <taxon>Pseudomonadati</taxon>
        <taxon>Pseudomonadota</taxon>
        <taxon>Betaproteobacteria</taxon>
        <taxon>Burkholderiales</taxon>
        <taxon>Comamonadaceae</taxon>
        <taxon>Delftia</taxon>
    </lineage>
</organism>
<evidence type="ECO:0000313" key="1">
    <source>
        <dbReference type="EMBL" id="MDX4956319.1"/>
    </source>
</evidence>
<gene>
    <name evidence="1" type="ORF">SGN30_23130</name>
</gene>
<name>A0AAJ2R5Y1_DELAC</name>
<dbReference type="Proteomes" id="UP001287445">
    <property type="component" value="Unassembled WGS sequence"/>
</dbReference>
<reference evidence="1" key="1">
    <citation type="submission" date="2023-11" db="EMBL/GenBank/DDBJ databases">
        <title>Identification and selenium tolerance of Delftia acidovorans R3-25.</title>
        <authorList>
            <person name="Zhang S."/>
            <person name="Liu Y."/>
            <person name="Guo Y."/>
        </authorList>
    </citation>
    <scope>NUCLEOTIDE SEQUENCE</scope>
    <source>
        <strain evidence="1">R3-25</strain>
    </source>
</reference>
<evidence type="ECO:0000313" key="2">
    <source>
        <dbReference type="Proteomes" id="UP001287445"/>
    </source>
</evidence>
<sequence>METPFRQEIELFKELASLHNSNEQASMLEIMAMRDNAVFLPMRQLF</sequence>
<comment type="caution">
    <text evidence="1">The sequence shown here is derived from an EMBL/GenBank/DDBJ whole genome shotgun (WGS) entry which is preliminary data.</text>
</comment>
<dbReference type="RefSeq" id="WP_319075762.1">
    <property type="nucleotide sequence ID" value="NZ_JAWWMZ010000010.1"/>
</dbReference>
<dbReference type="AlphaFoldDB" id="A0AAJ2R5Y1"/>
<proteinExistence type="predicted"/>
<accession>A0AAJ2R5Y1</accession>